<dbReference type="PANTHER" id="PTHR34351:SF1">
    <property type="entry name" value="SLR1927 PROTEIN"/>
    <property type="match status" value="1"/>
</dbReference>
<keyword evidence="1" id="KW-1133">Transmembrane helix</keyword>
<evidence type="ECO:0000313" key="3">
    <source>
        <dbReference type="Proteomes" id="UP001163726"/>
    </source>
</evidence>
<evidence type="ECO:0000256" key="1">
    <source>
        <dbReference type="SAM" id="Phobius"/>
    </source>
</evidence>
<feature type="transmembrane region" description="Helical" evidence="1">
    <location>
        <begin position="60"/>
        <end position="79"/>
    </location>
</feature>
<keyword evidence="1" id="KW-0812">Transmembrane</keyword>
<evidence type="ECO:0000313" key="2">
    <source>
        <dbReference type="EMBL" id="WAJ71414.1"/>
    </source>
</evidence>
<dbReference type="PANTHER" id="PTHR34351">
    <property type="entry name" value="SLR1927 PROTEIN-RELATED"/>
    <property type="match status" value="1"/>
</dbReference>
<organism evidence="2 3">
    <name type="scientific">Catenovulum adriaticum</name>
    <dbReference type="NCBI Taxonomy" id="2984846"/>
    <lineage>
        <taxon>Bacteria</taxon>
        <taxon>Pseudomonadati</taxon>
        <taxon>Pseudomonadota</taxon>
        <taxon>Gammaproteobacteria</taxon>
        <taxon>Alteromonadales</taxon>
        <taxon>Alteromonadaceae</taxon>
        <taxon>Catenovulum</taxon>
    </lineage>
</organism>
<keyword evidence="1" id="KW-0472">Membrane</keyword>
<reference evidence="2" key="1">
    <citation type="submission" date="2022-10" db="EMBL/GenBank/DDBJ databases">
        <title>Catenovulum adriacola sp. nov. isolated in the Harbour of Susak.</title>
        <authorList>
            <person name="Schoch T."/>
            <person name="Reich S.J."/>
            <person name="Stoeferle S."/>
            <person name="Flaiz M."/>
            <person name="Kazda M."/>
            <person name="Riedel C.U."/>
            <person name="Duerre P."/>
        </authorList>
    </citation>
    <scope>NUCLEOTIDE SEQUENCE</scope>
    <source>
        <strain evidence="2">TS8</strain>
    </source>
</reference>
<protein>
    <submittedName>
        <fullName evidence="2">DUF58 domain-containing protein</fullName>
    </submittedName>
</protein>
<keyword evidence="3" id="KW-1185">Reference proteome</keyword>
<gene>
    <name evidence="2" type="ORF">OLW01_06355</name>
</gene>
<sequence>MIKQPFNRWLKQRFPKNASQQLNKRNIFILPSRAGIAYLLITFAIFLLATNYENNLSLLLSYWLISVWIIILYLSYFNLSGLHCQAKAIQAVHAHDKIQLDIHLNSTKLRFDLNWQDEAQTHIKQLKPNLQLLKLNWTAPSRGVWQLPRIKLFSQAPLGLFTAFSYLDFNQQTLIYPKPLACPEYLAGTGKAGDKSDNYNIDHKMSGYDFQGLKNYQAGDALSRVAWKRITINQNWQIKQFDQPQSSQVWYAIQHISAQTHEDKLRKLTWLIIQAEAQGYQYGLQLNHTELPPAQGPDHLTQCLILLAKHP</sequence>
<feature type="transmembrane region" description="Helical" evidence="1">
    <location>
        <begin position="27"/>
        <end position="48"/>
    </location>
</feature>
<dbReference type="RefSeq" id="WP_268075898.1">
    <property type="nucleotide sequence ID" value="NZ_CP109965.1"/>
</dbReference>
<name>A0ABY7APC3_9ALTE</name>
<accession>A0ABY7APC3</accession>
<dbReference type="EMBL" id="CP109965">
    <property type="protein sequence ID" value="WAJ71414.1"/>
    <property type="molecule type" value="Genomic_DNA"/>
</dbReference>
<proteinExistence type="predicted"/>
<dbReference type="Proteomes" id="UP001163726">
    <property type="component" value="Chromosome"/>
</dbReference>